<accession>A0A918L0F5</accession>
<comment type="caution">
    <text evidence="1">The sequence shown here is derived from an EMBL/GenBank/DDBJ whole genome shotgun (WGS) entry which is preliminary data.</text>
</comment>
<reference evidence="1" key="2">
    <citation type="submission" date="2020-09" db="EMBL/GenBank/DDBJ databases">
        <authorList>
            <person name="Sun Q."/>
            <person name="Ohkuma M."/>
        </authorList>
    </citation>
    <scope>NUCLEOTIDE SEQUENCE</scope>
    <source>
        <strain evidence="1">JCM 4346</strain>
    </source>
</reference>
<gene>
    <name evidence="1" type="ORF">GCM10010251_97140</name>
</gene>
<organism evidence="1 2">
    <name type="scientific">Streptomyces aurantiogriseus</name>
    <dbReference type="NCBI Taxonomy" id="66870"/>
    <lineage>
        <taxon>Bacteria</taxon>
        <taxon>Bacillati</taxon>
        <taxon>Actinomycetota</taxon>
        <taxon>Actinomycetes</taxon>
        <taxon>Kitasatosporales</taxon>
        <taxon>Streptomycetaceae</taxon>
        <taxon>Streptomyces</taxon>
    </lineage>
</organism>
<sequence>MPSATGGLPVPGTTRCRACAGAGRSRPQSIRKQAAAKNRPADLISIGWEKAVEAGLELLEFSTFDEMASNAVIFHNALDIAEIVCHLLEEGWEIAPGEPGPHLALPDRAHQQVRRVLHPRVRHPVRGVRAEARRRLHLAA</sequence>
<keyword evidence="2" id="KW-1185">Reference proteome</keyword>
<name>A0A918L0F5_9ACTN</name>
<evidence type="ECO:0000313" key="1">
    <source>
        <dbReference type="EMBL" id="GGR65231.1"/>
    </source>
</evidence>
<dbReference type="AlphaFoldDB" id="A0A918L0F5"/>
<reference evidence="1" key="1">
    <citation type="journal article" date="2014" name="Int. J. Syst. Evol. Microbiol.">
        <title>Complete genome sequence of Corynebacterium casei LMG S-19264T (=DSM 44701T), isolated from a smear-ripened cheese.</title>
        <authorList>
            <consortium name="US DOE Joint Genome Institute (JGI-PGF)"/>
            <person name="Walter F."/>
            <person name="Albersmeier A."/>
            <person name="Kalinowski J."/>
            <person name="Ruckert C."/>
        </authorList>
    </citation>
    <scope>NUCLEOTIDE SEQUENCE</scope>
    <source>
        <strain evidence="1">JCM 4346</strain>
    </source>
</reference>
<evidence type="ECO:0000313" key="2">
    <source>
        <dbReference type="Proteomes" id="UP000658320"/>
    </source>
</evidence>
<protein>
    <submittedName>
        <fullName evidence="1">Uncharacterized protein</fullName>
    </submittedName>
</protein>
<dbReference type="Proteomes" id="UP000658320">
    <property type="component" value="Unassembled WGS sequence"/>
</dbReference>
<proteinExistence type="predicted"/>
<dbReference type="EMBL" id="BMSX01000058">
    <property type="protein sequence ID" value="GGR65231.1"/>
    <property type="molecule type" value="Genomic_DNA"/>
</dbReference>